<dbReference type="Pfam" id="PF01454">
    <property type="entry name" value="MAGE"/>
    <property type="match status" value="1"/>
</dbReference>
<evidence type="ECO:0000313" key="4">
    <source>
        <dbReference type="Proteomes" id="UP000504634"/>
    </source>
</evidence>
<keyword evidence="2" id="KW-1133">Transmembrane helix</keyword>
<dbReference type="OrthoDB" id="205198at2759"/>
<dbReference type="PANTHER" id="PTHR11736">
    <property type="entry name" value="MELANOMA-ASSOCIATED ANTIGEN MAGE ANTIGEN"/>
    <property type="match status" value="1"/>
</dbReference>
<keyword evidence="2" id="KW-0812">Transmembrane</keyword>
<dbReference type="FunFam" id="1.10.10.1210:FF:000001">
    <property type="entry name" value="melanoma-associated antigen D1"/>
    <property type="match status" value="1"/>
</dbReference>
<dbReference type="GO" id="GO:0005634">
    <property type="term" value="C:nucleus"/>
    <property type="evidence" value="ECO:0007669"/>
    <property type="project" value="TreeGrafter"/>
</dbReference>
<dbReference type="AlphaFoldDB" id="A0A6J2TGM4"/>
<dbReference type="Gene3D" id="1.10.10.1210">
    <property type="entry name" value="MAGE homology domain, winged helix WH2 motif"/>
    <property type="match status" value="1"/>
</dbReference>
<reference evidence="5" key="1">
    <citation type="submission" date="2025-08" db="UniProtKB">
        <authorList>
            <consortium name="RefSeq"/>
        </authorList>
    </citation>
    <scope>IDENTIFICATION</scope>
    <source>
        <strain evidence="5">11010-0011.00</strain>
        <tissue evidence="5">Whole body</tissue>
    </source>
</reference>
<proteinExistence type="predicted"/>
<feature type="region of interest" description="Disordered" evidence="1">
    <location>
        <begin position="254"/>
        <end position="273"/>
    </location>
</feature>
<keyword evidence="4" id="KW-1185">Reference proteome</keyword>
<protein>
    <submittedName>
        <fullName evidence="5">MAGE-like protein 2</fullName>
    </submittedName>
</protein>
<dbReference type="SMART" id="SM01373">
    <property type="entry name" value="MAGE"/>
    <property type="match status" value="1"/>
</dbReference>
<dbReference type="InterPro" id="IPR037445">
    <property type="entry name" value="MAGE"/>
</dbReference>
<feature type="compositionally biased region" description="Polar residues" evidence="1">
    <location>
        <begin position="256"/>
        <end position="268"/>
    </location>
</feature>
<keyword evidence="2" id="KW-0472">Membrane</keyword>
<dbReference type="PROSITE" id="PS50838">
    <property type="entry name" value="MAGE"/>
    <property type="match status" value="1"/>
</dbReference>
<gene>
    <name evidence="5" type="primary">LOC115624143</name>
</gene>
<evidence type="ECO:0000256" key="1">
    <source>
        <dbReference type="SAM" id="MobiDB-lite"/>
    </source>
</evidence>
<evidence type="ECO:0000259" key="3">
    <source>
        <dbReference type="PROSITE" id="PS50838"/>
    </source>
</evidence>
<sequence>MASRTRNTRRTQNVAASQIEDDDEPGPSTRRSAGRGRRSTPQPEVERRDEKLPAILNYILRHIASKVPIKMSQLQQLSGGNNNEQNQRVAAVMELLKEHYGIELKQLPGPGKRLICIADSPIASAYELTKQQRPVYTLLYIILTFIFMRQNVVEDEQLFRFLNLMNIDVNETHSYFGENLKKLIEETFVKQMYLKRERQPITSFSEPKIQLSWGPRAEAEISFDDIIAFSAKLFREDPSFFDQQLNMARRLANPEAYTQRTPSETSSVDLDKDWTEQDLDLSDVEASQLENELG</sequence>
<dbReference type="GeneID" id="115624143"/>
<dbReference type="RefSeq" id="XP_030374600.1">
    <property type="nucleotide sequence ID" value="XM_030518740.1"/>
</dbReference>
<dbReference type="InterPro" id="IPR002190">
    <property type="entry name" value="MHD_dom"/>
</dbReference>
<dbReference type="Proteomes" id="UP000504634">
    <property type="component" value="Unplaced"/>
</dbReference>
<dbReference type="InterPro" id="IPR041899">
    <property type="entry name" value="MAGE_WH2"/>
</dbReference>
<name>A0A6J2TGM4_DROLE</name>
<accession>A0A6J2TGM4</accession>
<evidence type="ECO:0000313" key="5">
    <source>
        <dbReference type="RefSeq" id="XP_030374600.1"/>
    </source>
</evidence>
<dbReference type="PANTHER" id="PTHR11736:SF14">
    <property type="entry name" value="NSE3 HOMOLOG, SMC5-SMC6 COMPLEX COMPONENT"/>
    <property type="match status" value="1"/>
</dbReference>
<evidence type="ECO:0000256" key="2">
    <source>
        <dbReference type="SAM" id="Phobius"/>
    </source>
</evidence>
<feature type="transmembrane region" description="Helical" evidence="2">
    <location>
        <begin position="135"/>
        <end position="152"/>
    </location>
</feature>
<dbReference type="CTD" id="40860"/>
<feature type="domain" description="MAGE" evidence="3">
    <location>
        <begin position="48"/>
        <end position="248"/>
    </location>
</feature>
<feature type="region of interest" description="Disordered" evidence="1">
    <location>
        <begin position="1"/>
        <end position="48"/>
    </location>
</feature>
<organism evidence="4 5">
    <name type="scientific">Drosophila lebanonensis</name>
    <name type="common">Fruit fly</name>
    <name type="synonym">Scaptodrosophila lebanonensis</name>
    <dbReference type="NCBI Taxonomy" id="7225"/>
    <lineage>
        <taxon>Eukaryota</taxon>
        <taxon>Metazoa</taxon>
        <taxon>Ecdysozoa</taxon>
        <taxon>Arthropoda</taxon>
        <taxon>Hexapoda</taxon>
        <taxon>Insecta</taxon>
        <taxon>Pterygota</taxon>
        <taxon>Neoptera</taxon>
        <taxon>Endopterygota</taxon>
        <taxon>Diptera</taxon>
        <taxon>Brachycera</taxon>
        <taxon>Muscomorpha</taxon>
        <taxon>Ephydroidea</taxon>
        <taxon>Drosophilidae</taxon>
        <taxon>Scaptodrosophila</taxon>
    </lineage>
</organism>